<keyword evidence="1" id="KW-0812">Transmembrane</keyword>
<organism evidence="2 3">
    <name type="scientific">Varroa destructor</name>
    <name type="common">Honeybee mite</name>
    <dbReference type="NCBI Taxonomy" id="109461"/>
    <lineage>
        <taxon>Eukaryota</taxon>
        <taxon>Metazoa</taxon>
        <taxon>Ecdysozoa</taxon>
        <taxon>Arthropoda</taxon>
        <taxon>Chelicerata</taxon>
        <taxon>Arachnida</taxon>
        <taxon>Acari</taxon>
        <taxon>Parasitiformes</taxon>
        <taxon>Mesostigmata</taxon>
        <taxon>Gamasina</taxon>
        <taxon>Dermanyssoidea</taxon>
        <taxon>Varroidae</taxon>
        <taxon>Varroa</taxon>
    </lineage>
</organism>
<keyword evidence="3" id="KW-1185">Reference proteome</keyword>
<name>A0A7M7KQV6_VARDE</name>
<protein>
    <submittedName>
        <fullName evidence="2">Uncharacterized protein</fullName>
    </submittedName>
</protein>
<keyword evidence="1" id="KW-1133">Transmembrane helix</keyword>
<keyword evidence="1" id="KW-0472">Membrane</keyword>
<evidence type="ECO:0000256" key="1">
    <source>
        <dbReference type="SAM" id="Phobius"/>
    </source>
</evidence>
<accession>A0A7M7KQV6</accession>
<dbReference type="KEGG" id="vde:111254238"/>
<dbReference type="GeneID" id="111254238"/>
<dbReference type="OrthoDB" id="6507060at2759"/>
<dbReference type="EnsemblMetazoa" id="XM_022814865">
    <property type="protein sequence ID" value="XP_022670600"/>
    <property type="gene ID" value="LOC111254238"/>
</dbReference>
<dbReference type="InParanoid" id="A0A7M7KQV6"/>
<evidence type="ECO:0000313" key="3">
    <source>
        <dbReference type="Proteomes" id="UP000594260"/>
    </source>
</evidence>
<sequence length="167" mass="17834">MVLARSLVRNVGFFLMLIFWYLSINHSLALAASNTSMSSLQSGSKLAKTVSSSPAAGIKSSKTAGTAPQPRSFYGGYGGHDLIDRGFGTDFLPILALIGFAVIFLPVLGALMASLTQFSAPIGFPLNQAVTTATVAGRRKRNVPNESIIKLMNGFEKFYRGYQAVHA</sequence>
<dbReference type="Proteomes" id="UP000594260">
    <property type="component" value="Unplaced"/>
</dbReference>
<dbReference type="AlphaFoldDB" id="A0A7M7KQV6"/>
<proteinExistence type="predicted"/>
<dbReference type="RefSeq" id="XP_022670600.1">
    <property type="nucleotide sequence ID" value="XM_022814865.1"/>
</dbReference>
<reference evidence="2" key="1">
    <citation type="submission" date="2021-01" db="UniProtKB">
        <authorList>
            <consortium name="EnsemblMetazoa"/>
        </authorList>
    </citation>
    <scope>IDENTIFICATION</scope>
</reference>
<feature type="transmembrane region" description="Helical" evidence="1">
    <location>
        <begin position="91"/>
        <end position="113"/>
    </location>
</feature>
<evidence type="ECO:0000313" key="2">
    <source>
        <dbReference type="EnsemblMetazoa" id="XP_022670600"/>
    </source>
</evidence>